<organism evidence="3">
    <name type="scientific">Fervidicoccus fontis</name>
    <dbReference type="NCBI Taxonomy" id="683846"/>
    <lineage>
        <taxon>Archaea</taxon>
        <taxon>Thermoproteota</taxon>
        <taxon>Thermoprotei</taxon>
        <taxon>Fervidicoccales</taxon>
        <taxon>Fervidicoccaceae</taxon>
        <taxon>Fervidicoccus</taxon>
    </lineage>
</organism>
<feature type="domain" description="UspA" evidence="2">
    <location>
        <begin position="16"/>
        <end position="143"/>
    </location>
</feature>
<accession>A0A7C1IEW1</accession>
<dbReference type="PANTHER" id="PTHR46268:SF25">
    <property type="entry name" value="USPA DOMAIN PROTEIN"/>
    <property type="match status" value="1"/>
</dbReference>
<dbReference type="Pfam" id="PF00582">
    <property type="entry name" value="Usp"/>
    <property type="match status" value="1"/>
</dbReference>
<dbReference type="InterPro" id="IPR006015">
    <property type="entry name" value="Universal_stress_UspA"/>
</dbReference>
<proteinExistence type="inferred from homology"/>
<dbReference type="PANTHER" id="PTHR46268">
    <property type="entry name" value="STRESS RESPONSE PROTEIN NHAX"/>
    <property type="match status" value="1"/>
</dbReference>
<evidence type="ECO:0000259" key="2">
    <source>
        <dbReference type="Pfam" id="PF00582"/>
    </source>
</evidence>
<sequence>MEIYRKEPTYQISYRYRRILVPIDGSETSMMALEFALDMAIRYGSKVTVVYAYCEGDEQALKEVRRKVKERASKYNANVDVKPLIYDPLSSSAASVIVKEALEGGYDAVVMGARGKSSNEDLLLGSVALAVVMHVPSTIILVR</sequence>
<dbReference type="CDD" id="cd00293">
    <property type="entry name" value="USP-like"/>
    <property type="match status" value="1"/>
</dbReference>
<dbReference type="EMBL" id="DSDY01000035">
    <property type="protein sequence ID" value="HDS10191.1"/>
    <property type="molecule type" value="Genomic_DNA"/>
</dbReference>
<dbReference type="InterPro" id="IPR006016">
    <property type="entry name" value="UspA"/>
</dbReference>
<evidence type="ECO:0000256" key="1">
    <source>
        <dbReference type="ARBA" id="ARBA00008791"/>
    </source>
</evidence>
<comment type="similarity">
    <text evidence="1">Belongs to the universal stress protein A family.</text>
</comment>
<reference evidence="3" key="1">
    <citation type="journal article" date="2020" name="mSystems">
        <title>Genome- and Community-Level Interaction Insights into Carbon Utilization and Element Cycling Functions of Hydrothermarchaeota in Hydrothermal Sediment.</title>
        <authorList>
            <person name="Zhou Z."/>
            <person name="Liu Y."/>
            <person name="Xu W."/>
            <person name="Pan J."/>
            <person name="Luo Z.H."/>
            <person name="Li M."/>
        </authorList>
    </citation>
    <scope>NUCLEOTIDE SEQUENCE [LARGE SCALE GENOMIC DNA]</scope>
    <source>
        <strain evidence="3">SpSt-123</strain>
    </source>
</reference>
<dbReference type="PRINTS" id="PR01438">
    <property type="entry name" value="UNVRSLSTRESS"/>
</dbReference>
<gene>
    <name evidence="3" type="ORF">ENO04_01000</name>
</gene>
<dbReference type="InterPro" id="IPR014729">
    <property type="entry name" value="Rossmann-like_a/b/a_fold"/>
</dbReference>
<protein>
    <submittedName>
        <fullName evidence="3">Universal stress protein</fullName>
    </submittedName>
</protein>
<dbReference type="AlphaFoldDB" id="A0A7C1IEW1"/>
<dbReference type="SUPFAM" id="SSF52402">
    <property type="entry name" value="Adenine nucleotide alpha hydrolases-like"/>
    <property type="match status" value="1"/>
</dbReference>
<comment type="caution">
    <text evidence="3">The sequence shown here is derived from an EMBL/GenBank/DDBJ whole genome shotgun (WGS) entry which is preliminary data.</text>
</comment>
<evidence type="ECO:0000313" key="3">
    <source>
        <dbReference type="EMBL" id="HDS10191.1"/>
    </source>
</evidence>
<dbReference type="Gene3D" id="3.40.50.620">
    <property type="entry name" value="HUPs"/>
    <property type="match status" value="1"/>
</dbReference>
<name>A0A7C1IEW1_9CREN</name>